<feature type="compositionally biased region" description="Low complexity" evidence="1">
    <location>
        <begin position="179"/>
        <end position="193"/>
    </location>
</feature>
<sequence length="205" mass="21429">MKAPFDRRERGPSCQERAAADARPAGVTGKAGDFDIPTINGRRAFEEELRGGQAGRRRVIIDDLASVQPQASACLEALELALTHAPTAPGVTRAAVLISSPEQAALWDSAFEHGVAVALRRYAATTSRPCGSGRSRGRCSAMTSVCNDFGASPAGGRCSSSTPPPLLTARARRSPPPWTSSRRTSTARPVSATCSMVSVSPAIPT</sequence>
<feature type="region of interest" description="Disordered" evidence="1">
    <location>
        <begin position="153"/>
        <end position="205"/>
    </location>
</feature>
<dbReference type="EMBL" id="CABVGP010000001">
    <property type="protein sequence ID" value="VVJ18350.1"/>
    <property type="molecule type" value="Genomic_DNA"/>
</dbReference>
<feature type="region of interest" description="Disordered" evidence="1">
    <location>
        <begin position="1"/>
        <end position="33"/>
    </location>
</feature>
<organism evidence="2 3">
    <name type="scientific">Amycolatopsis camponoti</name>
    <dbReference type="NCBI Taxonomy" id="2606593"/>
    <lineage>
        <taxon>Bacteria</taxon>
        <taxon>Bacillati</taxon>
        <taxon>Actinomycetota</taxon>
        <taxon>Actinomycetes</taxon>
        <taxon>Pseudonocardiales</taxon>
        <taxon>Pseudonocardiaceae</taxon>
        <taxon>Amycolatopsis</taxon>
    </lineage>
</organism>
<evidence type="ECO:0000256" key="1">
    <source>
        <dbReference type="SAM" id="MobiDB-lite"/>
    </source>
</evidence>
<evidence type="ECO:0000313" key="2">
    <source>
        <dbReference type="EMBL" id="VVJ18350.1"/>
    </source>
</evidence>
<feature type="compositionally biased region" description="Basic and acidic residues" evidence="1">
    <location>
        <begin position="1"/>
        <end position="11"/>
    </location>
</feature>
<protein>
    <submittedName>
        <fullName evidence="2">Uncharacterized protein</fullName>
    </submittedName>
</protein>
<accession>A0A6I8LMT5</accession>
<keyword evidence="3" id="KW-1185">Reference proteome</keyword>
<reference evidence="2 3" key="1">
    <citation type="submission" date="2019-09" db="EMBL/GenBank/DDBJ databases">
        <authorList>
            <person name="Leyn A S."/>
        </authorList>
    </citation>
    <scope>NUCLEOTIDE SEQUENCE [LARGE SCALE GENOMIC DNA]</scope>
    <source>
        <strain evidence="2">AA231_1</strain>
    </source>
</reference>
<dbReference type="Proteomes" id="UP000399805">
    <property type="component" value="Unassembled WGS sequence"/>
</dbReference>
<name>A0A6I8LMT5_9PSEU</name>
<dbReference type="AlphaFoldDB" id="A0A6I8LMT5"/>
<evidence type="ECO:0000313" key="3">
    <source>
        <dbReference type="Proteomes" id="UP000399805"/>
    </source>
</evidence>
<proteinExistence type="predicted"/>
<gene>
    <name evidence="2" type="ORF">AA23TX_03371</name>
</gene>